<dbReference type="EMBL" id="FLRH01000003">
    <property type="protein sequence ID" value="SBT65960.1"/>
    <property type="molecule type" value="Genomic_DNA"/>
</dbReference>
<dbReference type="InterPro" id="IPR038056">
    <property type="entry name" value="YjbR-like_sf"/>
</dbReference>
<dbReference type="Gene3D" id="3.90.1150.30">
    <property type="match status" value="1"/>
</dbReference>
<dbReference type="InterPro" id="IPR058532">
    <property type="entry name" value="YjbR/MT2646/Rv2570-like"/>
</dbReference>
<dbReference type="AlphaFoldDB" id="A0A1A9B8W8"/>
<protein>
    <submittedName>
        <fullName evidence="1">YjbR protein</fullName>
    </submittedName>
</protein>
<keyword evidence="2" id="KW-1185">Reference proteome</keyword>
<sequence>MTDIVAAIRRTCLALPEVTERLSHGTPTWFVRGRTSFASVWPDGHHRDEFPHLWCAAPAGAAVELVAVDPRTFFRPPYVGHRGWIGVRLDTGIGEAELAEVIRDGYRSVAPPALRARLDQP</sequence>
<evidence type="ECO:0000313" key="2">
    <source>
        <dbReference type="Proteomes" id="UP000199558"/>
    </source>
</evidence>
<dbReference type="RefSeq" id="WP_091573820.1">
    <property type="nucleotide sequence ID" value="NZ_FLRH01000003.1"/>
</dbReference>
<organism evidence="1 2">
    <name type="scientific">Micromonospora sediminicola</name>
    <dbReference type="NCBI Taxonomy" id="946078"/>
    <lineage>
        <taxon>Bacteria</taxon>
        <taxon>Bacillati</taxon>
        <taxon>Actinomycetota</taxon>
        <taxon>Actinomycetes</taxon>
        <taxon>Micromonosporales</taxon>
        <taxon>Micromonosporaceae</taxon>
        <taxon>Micromonospora</taxon>
    </lineage>
</organism>
<reference evidence="2" key="1">
    <citation type="submission" date="2016-06" db="EMBL/GenBank/DDBJ databases">
        <authorList>
            <person name="Varghese N."/>
            <person name="Submissions Spin"/>
        </authorList>
    </citation>
    <scope>NUCLEOTIDE SEQUENCE [LARGE SCALE GENOMIC DNA]</scope>
    <source>
        <strain evidence="2">DSM 45794</strain>
    </source>
</reference>
<dbReference type="Pfam" id="PF04237">
    <property type="entry name" value="YjbR"/>
    <property type="match status" value="1"/>
</dbReference>
<gene>
    <name evidence="1" type="ORF">GA0070622_2976</name>
</gene>
<evidence type="ECO:0000313" key="1">
    <source>
        <dbReference type="EMBL" id="SBT65960.1"/>
    </source>
</evidence>
<dbReference type="Proteomes" id="UP000199558">
    <property type="component" value="Unassembled WGS sequence"/>
</dbReference>
<name>A0A1A9B8W8_9ACTN</name>
<dbReference type="OrthoDB" id="8479417at2"/>
<accession>A0A1A9B8W8</accession>
<dbReference type="STRING" id="946078.GA0070622_2976"/>
<proteinExistence type="predicted"/>
<dbReference type="SUPFAM" id="SSF142906">
    <property type="entry name" value="YjbR-like"/>
    <property type="match status" value="1"/>
</dbReference>